<proteinExistence type="predicted"/>
<dbReference type="Proteomes" id="UP001172155">
    <property type="component" value="Unassembled WGS sequence"/>
</dbReference>
<comment type="caution">
    <text evidence="1">The sequence shown here is derived from an EMBL/GenBank/DDBJ whole genome shotgun (WGS) entry which is preliminary data.</text>
</comment>
<name>A0AA40K9T1_9PEZI</name>
<gene>
    <name evidence="1" type="ORF">B0T18DRAFT_401893</name>
</gene>
<reference evidence="1" key="1">
    <citation type="submission" date="2023-06" db="EMBL/GenBank/DDBJ databases">
        <title>Genome-scale phylogeny and comparative genomics of the fungal order Sordariales.</title>
        <authorList>
            <consortium name="Lawrence Berkeley National Laboratory"/>
            <person name="Hensen N."/>
            <person name="Bonometti L."/>
            <person name="Westerberg I."/>
            <person name="Brannstrom I.O."/>
            <person name="Guillou S."/>
            <person name="Cros-Aarteil S."/>
            <person name="Calhoun S."/>
            <person name="Haridas S."/>
            <person name="Kuo A."/>
            <person name="Mondo S."/>
            <person name="Pangilinan J."/>
            <person name="Riley R."/>
            <person name="LaButti K."/>
            <person name="Andreopoulos B."/>
            <person name="Lipzen A."/>
            <person name="Chen C."/>
            <person name="Yanf M."/>
            <person name="Daum C."/>
            <person name="Ng V."/>
            <person name="Clum A."/>
            <person name="Steindorff A."/>
            <person name="Ohm R."/>
            <person name="Martin F."/>
            <person name="Silar P."/>
            <person name="Natvig D."/>
            <person name="Lalanne C."/>
            <person name="Gautier V."/>
            <person name="Ament-velasquez S.L."/>
            <person name="Kruys A."/>
            <person name="Hutchinson M.I."/>
            <person name="Powell A.J."/>
            <person name="Barry K."/>
            <person name="Miller A.N."/>
            <person name="Grigoriev I.V."/>
            <person name="Debuchy R."/>
            <person name="Gladieux P."/>
            <person name="Thoren M.H."/>
            <person name="Johannesson H."/>
        </authorList>
    </citation>
    <scope>NUCLEOTIDE SEQUENCE</scope>
    <source>
        <strain evidence="1">SMH3187-1</strain>
    </source>
</reference>
<evidence type="ECO:0000313" key="2">
    <source>
        <dbReference type="Proteomes" id="UP001172155"/>
    </source>
</evidence>
<keyword evidence="2" id="KW-1185">Reference proteome</keyword>
<evidence type="ECO:0000313" key="1">
    <source>
        <dbReference type="EMBL" id="KAK0751155.1"/>
    </source>
</evidence>
<dbReference type="AlphaFoldDB" id="A0AA40K9T1"/>
<sequence>MRDWGVRCVAVVLAGWVETGGVFLMPTGVYRRVGDGCDGGDGGLVVAVVFRDGYPRWRAASGDGTDGRGKAA</sequence>
<dbReference type="EMBL" id="JAUKUD010000002">
    <property type="protein sequence ID" value="KAK0751155.1"/>
    <property type="molecule type" value="Genomic_DNA"/>
</dbReference>
<organism evidence="1 2">
    <name type="scientific">Schizothecium vesticola</name>
    <dbReference type="NCBI Taxonomy" id="314040"/>
    <lineage>
        <taxon>Eukaryota</taxon>
        <taxon>Fungi</taxon>
        <taxon>Dikarya</taxon>
        <taxon>Ascomycota</taxon>
        <taxon>Pezizomycotina</taxon>
        <taxon>Sordariomycetes</taxon>
        <taxon>Sordariomycetidae</taxon>
        <taxon>Sordariales</taxon>
        <taxon>Schizotheciaceae</taxon>
        <taxon>Schizothecium</taxon>
    </lineage>
</organism>
<accession>A0AA40K9T1</accession>
<protein>
    <submittedName>
        <fullName evidence="1">Uncharacterized protein</fullName>
    </submittedName>
</protein>